<protein>
    <submittedName>
        <fullName evidence="3">Helix-turn-helix transcriptional regulator</fullName>
    </submittedName>
</protein>
<evidence type="ECO:0000259" key="2">
    <source>
        <dbReference type="Pfam" id="PF03551"/>
    </source>
</evidence>
<dbReference type="Pfam" id="PF03551">
    <property type="entry name" value="PadR"/>
    <property type="match status" value="1"/>
</dbReference>
<dbReference type="Gene3D" id="6.10.140.1570">
    <property type="match status" value="1"/>
</dbReference>
<dbReference type="InterPro" id="IPR036388">
    <property type="entry name" value="WH-like_DNA-bd_sf"/>
</dbReference>
<organism evidence="3 4">
    <name type="scientific">Pediococcus stilesii</name>
    <dbReference type="NCBI Taxonomy" id="331679"/>
    <lineage>
        <taxon>Bacteria</taxon>
        <taxon>Bacillati</taxon>
        <taxon>Bacillota</taxon>
        <taxon>Bacilli</taxon>
        <taxon>Lactobacillales</taxon>
        <taxon>Lactobacillaceae</taxon>
        <taxon>Pediococcus</taxon>
    </lineage>
</organism>
<gene>
    <name evidence="3" type="ORF">FEZ51_05795</name>
</gene>
<dbReference type="InterPro" id="IPR036390">
    <property type="entry name" value="WH_DNA-bd_sf"/>
</dbReference>
<sequence>MQNRDVILGVLFKNDRNGYEINEIFKTIFSHFYDATYGMIYPTLKKLEKEGLVSKRKVVQEGRPNKNVYSITAEGKKTFKESLLSKVSPEMRKSDFLMRMYFGEYLQSTEVIKILEEEVEAKGMLVKQLQENLKNWEHMSLTQEISFKVGIQQYRDEINILEEYIKKYQKTEK</sequence>
<dbReference type="PANTHER" id="PTHR43252">
    <property type="entry name" value="TRANSCRIPTIONAL REGULATOR YQJI"/>
    <property type="match status" value="1"/>
</dbReference>
<accession>A0A5R9BWQ6</accession>
<keyword evidence="1" id="KW-0175">Coiled coil</keyword>
<dbReference type="SUPFAM" id="SSF46785">
    <property type="entry name" value="Winged helix' DNA-binding domain"/>
    <property type="match status" value="1"/>
</dbReference>
<reference evidence="3 4" key="1">
    <citation type="submission" date="2019-05" db="EMBL/GenBank/DDBJ databases">
        <title>The metagenome of a microbial culture collection derived from dairy environment covers the genomic content of the human microbiome.</title>
        <authorList>
            <person name="Roder T."/>
            <person name="Wuthrich D."/>
            <person name="Sattari Z."/>
            <person name="Von Ah U."/>
            <person name="Bar C."/>
            <person name="Ronchi F."/>
            <person name="Macpherson A.J."/>
            <person name="Ganal-Vonarburg S.C."/>
            <person name="Bruggmann R."/>
            <person name="Vergeres G."/>
        </authorList>
    </citation>
    <scope>NUCLEOTIDE SEQUENCE [LARGE SCALE GENOMIC DNA]</scope>
    <source>
        <strain evidence="3 4">FAM 18815</strain>
    </source>
</reference>
<proteinExistence type="predicted"/>
<comment type="caution">
    <text evidence="3">The sequence shown here is derived from an EMBL/GenBank/DDBJ whole genome shotgun (WGS) entry which is preliminary data.</text>
</comment>
<dbReference type="AlphaFoldDB" id="A0A5R9BWQ6"/>
<feature type="domain" description="Transcription regulator PadR N-terminal" evidence="2">
    <location>
        <begin position="7"/>
        <end position="81"/>
    </location>
</feature>
<dbReference type="Gene3D" id="1.10.10.10">
    <property type="entry name" value="Winged helix-like DNA-binding domain superfamily/Winged helix DNA-binding domain"/>
    <property type="match status" value="1"/>
</dbReference>
<dbReference type="PANTHER" id="PTHR43252:SF6">
    <property type="entry name" value="NEGATIVE TRANSCRIPTION REGULATOR PADR"/>
    <property type="match status" value="1"/>
</dbReference>
<evidence type="ECO:0000256" key="1">
    <source>
        <dbReference type="SAM" id="Coils"/>
    </source>
</evidence>
<name>A0A5R9BWQ6_9LACO</name>
<dbReference type="RefSeq" id="WP_138474350.1">
    <property type="nucleotide sequence ID" value="NZ_VBTH01000008.1"/>
</dbReference>
<evidence type="ECO:0000313" key="3">
    <source>
        <dbReference type="EMBL" id="TLQ04312.1"/>
    </source>
</evidence>
<dbReference type="OrthoDB" id="9783723at2"/>
<dbReference type="InterPro" id="IPR005149">
    <property type="entry name" value="Tscrpt_reg_PadR_N"/>
</dbReference>
<feature type="coiled-coil region" evidence="1">
    <location>
        <begin position="112"/>
        <end position="171"/>
    </location>
</feature>
<dbReference type="Proteomes" id="UP000305541">
    <property type="component" value="Unassembled WGS sequence"/>
</dbReference>
<evidence type="ECO:0000313" key="4">
    <source>
        <dbReference type="Proteomes" id="UP000305541"/>
    </source>
</evidence>
<dbReference type="EMBL" id="VBTH01000008">
    <property type="protein sequence ID" value="TLQ04312.1"/>
    <property type="molecule type" value="Genomic_DNA"/>
</dbReference>